<feature type="region of interest" description="Disordered" evidence="1">
    <location>
        <begin position="1"/>
        <end position="49"/>
    </location>
</feature>
<organism evidence="2 3">
    <name type="scientific">Ascobolus immersus RN42</name>
    <dbReference type="NCBI Taxonomy" id="1160509"/>
    <lineage>
        <taxon>Eukaryota</taxon>
        <taxon>Fungi</taxon>
        <taxon>Dikarya</taxon>
        <taxon>Ascomycota</taxon>
        <taxon>Pezizomycotina</taxon>
        <taxon>Pezizomycetes</taxon>
        <taxon>Pezizales</taxon>
        <taxon>Ascobolaceae</taxon>
        <taxon>Ascobolus</taxon>
    </lineage>
</organism>
<gene>
    <name evidence="2" type="ORF">BJ508DRAFT_18140</name>
</gene>
<name>A0A3N4I107_ASCIM</name>
<dbReference type="EMBL" id="ML119761">
    <property type="protein sequence ID" value="RPA75574.1"/>
    <property type="molecule type" value="Genomic_DNA"/>
</dbReference>
<proteinExistence type="predicted"/>
<dbReference type="Proteomes" id="UP000275078">
    <property type="component" value="Unassembled WGS sequence"/>
</dbReference>
<reference evidence="2 3" key="1">
    <citation type="journal article" date="2018" name="Nat. Ecol. Evol.">
        <title>Pezizomycetes genomes reveal the molecular basis of ectomycorrhizal truffle lifestyle.</title>
        <authorList>
            <person name="Murat C."/>
            <person name="Payen T."/>
            <person name="Noel B."/>
            <person name="Kuo A."/>
            <person name="Morin E."/>
            <person name="Chen J."/>
            <person name="Kohler A."/>
            <person name="Krizsan K."/>
            <person name="Balestrini R."/>
            <person name="Da Silva C."/>
            <person name="Montanini B."/>
            <person name="Hainaut M."/>
            <person name="Levati E."/>
            <person name="Barry K.W."/>
            <person name="Belfiori B."/>
            <person name="Cichocki N."/>
            <person name="Clum A."/>
            <person name="Dockter R.B."/>
            <person name="Fauchery L."/>
            <person name="Guy J."/>
            <person name="Iotti M."/>
            <person name="Le Tacon F."/>
            <person name="Lindquist E.A."/>
            <person name="Lipzen A."/>
            <person name="Malagnac F."/>
            <person name="Mello A."/>
            <person name="Molinier V."/>
            <person name="Miyauchi S."/>
            <person name="Poulain J."/>
            <person name="Riccioni C."/>
            <person name="Rubini A."/>
            <person name="Sitrit Y."/>
            <person name="Splivallo R."/>
            <person name="Traeger S."/>
            <person name="Wang M."/>
            <person name="Zifcakova L."/>
            <person name="Wipf D."/>
            <person name="Zambonelli A."/>
            <person name="Paolocci F."/>
            <person name="Nowrousian M."/>
            <person name="Ottonello S."/>
            <person name="Baldrian P."/>
            <person name="Spatafora J.W."/>
            <person name="Henrissat B."/>
            <person name="Nagy L.G."/>
            <person name="Aury J.M."/>
            <person name="Wincker P."/>
            <person name="Grigoriev I.V."/>
            <person name="Bonfante P."/>
            <person name="Martin F.M."/>
        </authorList>
    </citation>
    <scope>NUCLEOTIDE SEQUENCE [LARGE SCALE GENOMIC DNA]</scope>
    <source>
        <strain evidence="2 3">RN42</strain>
    </source>
</reference>
<evidence type="ECO:0000313" key="3">
    <source>
        <dbReference type="Proteomes" id="UP000275078"/>
    </source>
</evidence>
<dbReference type="AlphaFoldDB" id="A0A3N4I107"/>
<sequence>MSDPAKVAQRQVGKTSSGRSQDAPTRGAKPSSSGGQRPEGVRPAPTNEDLRTLGFSYPLPDCLTASAGFIPKLKEMVRCHLIGPDLLEPTPPGASRDAILRIDRDPKLHLQHVHLLLLFKKSPKAKERSPDSNFEAYVLNFIYPYLPDDSEAAQKKFFEDIKSVRAYNQEALRRKNCEHEMLDTIWKALKHRHEDAVYEDFVPPFLPRPDRYQTSAESAHFNQLWASHGKLGLLDSRDTNKRVIDAYYSLFTVGRGFKTDNPIRTWNRPQVSLAADTGDLSDDFEKKKSVIKMVASFQADLFELFNDQESRLNDNVIPVPGIGQVGIERRNPFRIPLEDTDDDDPFKFSRPVVIREIAGGVSPQG</sequence>
<keyword evidence="3" id="KW-1185">Reference proteome</keyword>
<evidence type="ECO:0000313" key="2">
    <source>
        <dbReference type="EMBL" id="RPA75574.1"/>
    </source>
</evidence>
<accession>A0A3N4I107</accession>
<feature type="compositionally biased region" description="Polar residues" evidence="1">
    <location>
        <begin position="12"/>
        <end position="23"/>
    </location>
</feature>
<evidence type="ECO:0000256" key="1">
    <source>
        <dbReference type="SAM" id="MobiDB-lite"/>
    </source>
</evidence>
<protein>
    <submittedName>
        <fullName evidence="2">Uncharacterized protein</fullName>
    </submittedName>
</protein>